<evidence type="ECO:0000256" key="6">
    <source>
        <dbReference type="ARBA" id="ARBA00023136"/>
    </source>
</evidence>
<keyword evidence="9" id="KW-0449">Lipoprotein</keyword>
<organism evidence="11 12">
    <name type="scientific">Caldimonas thermodepolymerans</name>
    <dbReference type="NCBI Taxonomy" id="215580"/>
    <lineage>
        <taxon>Bacteria</taxon>
        <taxon>Pseudomonadati</taxon>
        <taxon>Pseudomonadota</taxon>
        <taxon>Betaproteobacteria</taxon>
        <taxon>Burkholderiales</taxon>
        <taxon>Sphaerotilaceae</taxon>
        <taxon>Caldimonas</taxon>
    </lineage>
</organism>
<dbReference type="InterPro" id="IPR000527">
    <property type="entry name" value="Flag_Lring"/>
</dbReference>
<comment type="similarity">
    <text evidence="3 9">Belongs to the FlgH family.</text>
</comment>
<dbReference type="PANTHER" id="PTHR34933:SF3">
    <property type="entry name" value="FLAGELLAR L-RING PROTEIN"/>
    <property type="match status" value="1"/>
</dbReference>
<dbReference type="GO" id="GO:0071973">
    <property type="term" value="P:bacterial-type flagellum-dependent cell motility"/>
    <property type="evidence" value="ECO:0007669"/>
    <property type="project" value="InterPro"/>
</dbReference>
<dbReference type="PROSITE" id="PS51257">
    <property type="entry name" value="PROKAR_LIPOPROTEIN"/>
    <property type="match status" value="1"/>
</dbReference>
<sequence length="226" mass="23986">MRTMHKLSTLALLPAVLLAAGCATLDPQVEVAEQRTMRPQPVPDVQSTNGAIFQAVNYRPLFEDHRARLPGDTLTVNIVERVQASQKSSTTVDKSGSVQAGITALPFVNPNSFGRASASGSSSNTFSGKGGTEASNNFTGTITATVIEVLPNGHLVIAGEKQIGLNKNVEIMRFSGRVDPRAIQPGNVVASSQIADARIQYKGQGQQAEAQGIGWLARFFLSVLPM</sequence>
<comment type="function">
    <text evidence="1 9">Assembles around the rod to form the L-ring and probably protects the motor/basal body from shearing forces during rotation.</text>
</comment>
<evidence type="ECO:0000256" key="2">
    <source>
        <dbReference type="ARBA" id="ARBA00004370"/>
    </source>
</evidence>
<evidence type="ECO:0000256" key="9">
    <source>
        <dbReference type="HAMAP-Rule" id="MF_00415"/>
    </source>
</evidence>
<protein>
    <recommendedName>
        <fullName evidence="9">Flagellar L-ring protein</fullName>
    </recommendedName>
    <alternativeName>
        <fullName evidence="9">Basal body L-ring protein</fullName>
    </alternativeName>
</protein>
<evidence type="ECO:0000313" key="12">
    <source>
        <dbReference type="Proteomes" id="UP000294772"/>
    </source>
</evidence>
<dbReference type="EMBL" id="SLXF01000002">
    <property type="protein sequence ID" value="TCP08849.1"/>
    <property type="molecule type" value="Genomic_DNA"/>
</dbReference>
<dbReference type="Proteomes" id="UP000294772">
    <property type="component" value="Unassembled WGS sequence"/>
</dbReference>
<evidence type="ECO:0000256" key="7">
    <source>
        <dbReference type="ARBA" id="ARBA00023143"/>
    </source>
</evidence>
<gene>
    <name evidence="9" type="primary">flgH</name>
    <name evidence="11" type="ORF">EV676_102359</name>
</gene>
<keyword evidence="7 9" id="KW-0975">Bacterial flagellum</keyword>
<evidence type="ECO:0000313" key="11">
    <source>
        <dbReference type="EMBL" id="TCP08849.1"/>
    </source>
</evidence>
<evidence type="ECO:0000256" key="3">
    <source>
        <dbReference type="ARBA" id="ARBA00006929"/>
    </source>
</evidence>
<reference evidence="11 12" key="1">
    <citation type="submission" date="2019-03" db="EMBL/GenBank/DDBJ databases">
        <title>Genomic Encyclopedia of Type Strains, Phase IV (KMG-IV): sequencing the most valuable type-strain genomes for metagenomic binning, comparative biology and taxonomic classification.</title>
        <authorList>
            <person name="Goeker M."/>
        </authorList>
    </citation>
    <scope>NUCLEOTIDE SEQUENCE [LARGE SCALE GENOMIC DNA]</scope>
    <source>
        <strain evidence="11 12">DSM 15264</strain>
    </source>
</reference>
<comment type="subcellular location">
    <subcellularLocation>
        <location evidence="9">Cell outer membrane</location>
        <topology evidence="9">Lipid-anchor</topology>
    </subcellularLocation>
    <subcellularLocation>
        <location evidence="9">Bacterial flagellum basal body</location>
    </subcellularLocation>
    <subcellularLocation>
        <location evidence="2">Membrane</location>
    </subcellularLocation>
</comment>
<dbReference type="PANTHER" id="PTHR34933">
    <property type="entry name" value="FLAGELLAR L-RING PROTEIN"/>
    <property type="match status" value="1"/>
</dbReference>
<comment type="subunit">
    <text evidence="4 9">The basal body constitutes a major portion of the flagellar organelle and consists of four rings (L,P,S, and M) mounted on a central rod.</text>
</comment>
<keyword evidence="6 9" id="KW-0472">Membrane</keyword>
<dbReference type="GO" id="GO:0009279">
    <property type="term" value="C:cell outer membrane"/>
    <property type="evidence" value="ECO:0007669"/>
    <property type="project" value="UniProtKB-SubCell"/>
</dbReference>
<evidence type="ECO:0000256" key="5">
    <source>
        <dbReference type="ARBA" id="ARBA00022729"/>
    </source>
</evidence>
<proteinExistence type="inferred from homology"/>
<evidence type="ECO:0000256" key="10">
    <source>
        <dbReference type="SAM" id="SignalP"/>
    </source>
</evidence>
<evidence type="ECO:0000256" key="4">
    <source>
        <dbReference type="ARBA" id="ARBA00011439"/>
    </source>
</evidence>
<accession>A0AA46DFX7</accession>
<feature type="chain" id="PRO_5041258251" description="Flagellar L-ring protein" evidence="10">
    <location>
        <begin position="20"/>
        <end position="226"/>
    </location>
</feature>
<keyword evidence="11" id="KW-0282">Flagellum</keyword>
<keyword evidence="11" id="KW-0966">Cell projection</keyword>
<comment type="caution">
    <text evidence="11">The sequence shown here is derived from an EMBL/GenBank/DDBJ whole genome shotgun (WGS) entry which is preliminary data.</text>
</comment>
<dbReference type="PRINTS" id="PR01008">
    <property type="entry name" value="FLGLRINGFLGH"/>
</dbReference>
<keyword evidence="11" id="KW-0969">Cilium</keyword>
<dbReference type="GO" id="GO:0009427">
    <property type="term" value="C:bacterial-type flagellum basal body, distal rod, L ring"/>
    <property type="evidence" value="ECO:0007669"/>
    <property type="project" value="InterPro"/>
</dbReference>
<dbReference type="HAMAP" id="MF_00415">
    <property type="entry name" value="FlgH"/>
    <property type="match status" value="1"/>
</dbReference>
<dbReference type="GO" id="GO:0003774">
    <property type="term" value="F:cytoskeletal motor activity"/>
    <property type="evidence" value="ECO:0007669"/>
    <property type="project" value="InterPro"/>
</dbReference>
<name>A0AA46DFX7_9BURK</name>
<evidence type="ECO:0000256" key="1">
    <source>
        <dbReference type="ARBA" id="ARBA00002591"/>
    </source>
</evidence>
<evidence type="ECO:0000256" key="8">
    <source>
        <dbReference type="ARBA" id="ARBA00023237"/>
    </source>
</evidence>
<keyword evidence="5 9" id="KW-0732">Signal</keyword>
<feature type="signal peptide" evidence="10">
    <location>
        <begin position="1"/>
        <end position="19"/>
    </location>
</feature>
<keyword evidence="8 9" id="KW-0998">Cell outer membrane</keyword>
<dbReference type="AlphaFoldDB" id="A0AA46DFX7"/>
<dbReference type="Pfam" id="PF02107">
    <property type="entry name" value="FlgH"/>
    <property type="match status" value="1"/>
</dbReference>